<proteinExistence type="predicted"/>
<organism evidence="2 3">
    <name type="scientific">Puccinia coronata f. sp. avenae</name>
    <dbReference type="NCBI Taxonomy" id="200324"/>
    <lineage>
        <taxon>Eukaryota</taxon>
        <taxon>Fungi</taxon>
        <taxon>Dikarya</taxon>
        <taxon>Basidiomycota</taxon>
        <taxon>Pucciniomycotina</taxon>
        <taxon>Pucciniomycetes</taxon>
        <taxon>Pucciniales</taxon>
        <taxon>Pucciniaceae</taxon>
        <taxon>Puccinia</taxon>
    </lineage>
</organism>
<evidence type="ECO:0000313" key="2">
    <source>
        <dbReference type="EMBL" id="PLW33224.1"/>
    </source>
</evidence>
<feature type="region of interest" description="Disordered" evidence="1">
    <location>
        <begin position="1"/>
        <end position="35"/>
    </location>
</feature>
<evidence type="ECO:0000256" key="1">
    <source>
        <dbReference type="SAM" id="MobiDB-lite"/>
    </source>
</evidence>
<comment type="caution">
    <text evidence="2">The sequence shown here is derived from an EMBL/GenBank/DDBJ whole genome shotgun (WGS) entry which is preliminary data.</text>
</comment>
<gene>
    <name evidence="2" type="ORF">PCASD_09507</name>
</gene>
<protein>
    <submittedName>
        <fullName evidence="2">Uncharacterized protein</fullName>
    </submittedName>
</protein>
<accession>A0A2N5U621</accession>
<name>A0A2N5U621_9BASI</name>
<reference evidence="2 3" key="1">
    <citation type="submission" date="2017-11" db="EMBL/GenBank/DDBJ databases">
        <title>De novo assembly and phasing of dikaryotic genomes from two isolates of Puccinia coronata f. sp. avenae, the causal agent of oat crown rust.</title>
        <authorList>
            <person name="Miller M.E."/>
            <person name="Zhang Y."/>
            <person name="Omidvar V."/>
            <person name="Sperschneider J."/>
            <person name="Schwessinger B."/>
            <person name="Raley C."/>
            <person name="Palmer J.M."/>
            <person name="Garnica D."/>
            <person name="Upadhyaya N."/>
            <person name="Rathjen J."/>
            <person name="Taylor J.M."/>
            <person name="Park R.F."/>
            <person name="Dodds P.N."/>
            <person name="Hirsch C.D."/>
            <person name="Kianian S.F."/>
            <person name="Figueroa M."/>
        </authorList>
    </citation>
    <scope>NUCLEOTIDE SEQUENCE [LARGE SCALE GENOMIC DNA]</scope>
    <source>
        <strain evidence="2">12SD80</strain>
    </source>
</reference>
<feature type="compositionally biased region" description="Basic and acidic residues" evidence="1">
    <location>
        <begin position="8"/>
        <end position="26"/>
    </location>
</feature>
<dbReference type="AlphaFoldDB" id="A0A2N5U621"/>
<dbReference type="Proteomes" id="UP000235392">
    <property type="component" value="Unassembled WGS sequence"/>
</dbReference>
<dbReference type="EMBL" id="PGCI01000225">
    <property type="protein sequence ID" value="PLW33224.1"/>
    <property type="molecule type" value="Genomic_DNA"/>
</dbReference>
<sequence>MSLQFANLHDRMERKGRDPEKMEKADQQCLPSDFDQPSKRLERMRIIEERFGIRTNDQLVCSKIEERQRLGDHLITETKRAGLEDQIRGLLRS</sequence>
<evidence type="ECO:0000313" key="3">
    <source>
        <dbReference type="Proteomes" id="UP000235392"/>
    </source>
</evidence>